<protein>
    <submittedName>
        <fullName evidence="2">Uncharacterized protein</fullName>
    </submittedName>
</protein>
<evidence type="ECO:0000313" key="3">
    <source>
        <dbReference type="Proteomes" id="UP000195101"/>
    </source>
</evidence>
<accession>A0A251YIT4</accession>
<keyword evidence="3" id="KW-1185">Reference proteome</keyword>
<evidence type="ECO:0000256" key="1">
    <source>
        <dbReference type="SAM" id="Phobius"/>
    </source>
</evidence>
<comment type="caution">
    <text evidence="2">The sequence shown here is derived from an EMBL/GenBank/DDBJ whole genome shotgun (WGS) entry which is preliminary data.</text>
</comment>
<organism evidence="2 3">
    <name type="scientific">Clavibacter michiganensis</name>
    <dbReference type="NCBI Taxonomy" id="28447"/>
    <lineage>
        <taxon>Bacteria</taxon>
        <taxon>Bacillati</taxon>
        <taxon>Actinomycetota</taxon>
        <taxon>Actinomycetes</taxon>
        <taxon>Micrococcales</taxon>
        <taxon>Microbacteriaceae</taxon>
        <taxon>Clavibacter</taxon>
    </lineage>
</organism>
<proteinExistence type="predicted"/>
<name>A0A251YIT4_9MICO</name>
<keyword evidence="1" id="KW-1133">Transmembrane helix</keyword>
<keyword evidence="1" id="KW-0812">Transmembrane</keyword>
<dbReference type="Proteomes" id="UP000195101">
    <property type="component" value="Unassembled WGS sequence"/>
</dbReference>
<feature type="transmembrane region" description="Helical" evidence="1">
    <location>
        <begin position="67"/>
        <end position="88"/>
    </location>
</feature>
<sequence length="102" mass="10284">MEAAPSLSCAAVVAGCAAIPALAFASRPLVAYFFGSSRRTFAVILLVVIAVGGPRLTLSPEVVIDAVTLAVVSVLIAAVSAGAARYALRRQTPDSPEGLDSA</sequence>
<dbReference type="AlphaFoldDB" id="A0A251YIT4"/>
<keyword evidence="1" id="KW-0472">Membrane</keyword>
<feature type="transmembrane region" description="Helical" evidence="1">
    <location>
        <begin position="41"/>
        <end position="58"/>
    </location>
</feature>
<evidence type="ECO:0000313" key="2">
    <source>
        <dbReference type="EMBL" id="OUE24134.1"/>
    </source>
</evidence>
<reference evidence="2 3" key="1">
    <citation type="submission" date="2016-08" db="EMBL/GenBank/DDBJ databases">
        <title>Genome sequence of Clavibacter michiganensis spp strain CFBP8019.</title>
        <authorList>
            <person name="Thapa S.P."/>
            <person name="Coaker G."/>
            <person name="Jacques M.-A."/>
        </authorList>
    </citation>
    <scope>NUCLEOTIDE SEQUENCE [LARGE SCALE GENOMIC DNA]</scope>
    <source>
        <strain evidence="2">CFBP8019</strain>
    </source>
</reference>
<dbReference type="EMBL" id="MDJZ01000016">
    <property type="protein sequence ID" value="OUE24134.1"/>
    <property type="molecule type" value="Genomic_DNA"/>
</dbReference>
<gene>
    <name evidence="2" type="ORF">BFL37_09510</name>
</gene>
<dbReference type="RefSeq" id="WP_086514893.1">
    <property type="nucleotide sequence ID" value="NZ_MDJZ01000016.1"/>
</dbReference>